<dbReference type="InterPro" id="IPR020904">
    <property type="entry name" value="Sc_DH/Rdtase_CS"/>
</dbReference>
<dbReference type="Gene3D" id="3.40.50.720">
    <property type="entry name" value="NAD(P)-binding Rossmann-like Domain"/>
    <property type="match status" value="1"/>
</dbReference>
<dbReference type="RefSeq" id="WP_182298010.1">
    <property type="nucleotide sequence ID" value="NZ_CP059851.1"/>
</dbReference>
<organism evidence="5 6">
    <name type="scientific">Sandaracinobacteroides saxicola</name>
    <dbReference type="NCBI Taxonomy" id="2759707"/>
    <lineage>
        <taxon>Bacteria</taxon>
        <taxon>Pseudomonadati</taxon>
        <taxon>Pseudomonadota</taxon>
        <taxon>Alphaproteobacteria</taxon>
        <taxon>Sphingomonadales</taxon>
        <taxon>Sphingosinicellaceae</taxon>
        <taxon>Sandaracinobacteroides</taxon>
    </lineage>
</organism>
<dbReference type="EMBL" id="CP059851">
    <property type="protein sequence ID" value="QMW24187.1"/>
    <property type="molecule type" value="Genomic_DNA"/>
</dbReference>
<keyword evidence="2" id="KW-0560">Oxidoreductase</keyword>
<keyword evidence="6" id="KW-1185">Reference proteome</keyword>
<dbReference type="InterPro" id="IPR057326">
    <property type="entry name" value="KR_dom"/>
</dbReference>
<protein>
    <submittedName>
        <fullName evidence="5">SDR family NAD(P)-dependent oxidoreductase</fullName>
    </submittedName>
</protein>
<dbReference type="PRINTS" id="PR00080">
    <property type="entry name" value="SDRFAMILY"/>
</dbReference>
<gene>
    <name evidence="5" type="ORF">H3309_06955</name>
</gene>
<dbReference type="AlphaFoldDB" id="A0A7G5ILE5"/>
<dbReference type="PRINTS" id="PR00081">
    <property type="entry name" value="GDHRDH"/>
</dbReference>
<evidence type="ECO:0000259" key="4">
    <source>
        <dbReference type="SMART" id="SM00822"/>
    </source>
</evidence>
<sequence>MAAFVVTGASTGIGAAIAQALVQAGHQVFGSVRRAADGERLHGALGDRFTPLLFDITDEGAVATAAAQVSAALDGGTLAGLVNNAGMAVSGPLIHQPIAEVRRQLEINVVGQLIVTQAFAPLLGADRTRVGPPGRIVMMGSESGKIGAPFVGAYCASKHALEGLSESLRRELMIFGIDVTLVGPGFVATPIWDKAEQIDIARYAATAFAPALHKTRDYMLAEGRKGHPPERIAAAVLHALTSPRPPVRQAVVKGWLMNWVLPLALPKRWVDRMIAGQLGLLPGR</sequence>
<evidence type="ECO:0000256" key="1">
    <source>
        <dbReference type="ARBA" id="ARBA00006484"/>
    </source>
</evidence>
<proteinExistence type="inferred from homology"/>
<dbReference type="Proteomes" id="UP000515292">
    <property type="component" value="Chromosome"/>
</dbReference>
<dbReference type="SMART" id="SM00822">
    <property type="entry name" value="PKS_KR"/>
    <property type="match status" value="1"/>
</dbReference>
<evidence type="ECO:0000313" key="5">
    <source>
        <dbReference type="EMBL" id="QMW24187.1"/>
    </source>
</evidence>
<dbReference type="SUPFAM" id="SSF51735">
    <property type="entry name" value="NAD(P)-binding Rossmann-fold domains"/>
    <property type="match status" value="1"/>
</dbReference>
<evidence type="ECO:0000256" key="2">
    <source>
        <dbReference type="ARBA" id="ARBA00023002"/>
    </source>
</evidence>
<dbReference type="KEGG" id="sand:H3309_06955"/>
<evidence type="ECO:0000256" key="3">
    <source>
        <dbReference type="RuleBase" id="RU000363"/>
    </source>
</evidence>
<accession>A0A7G5ILE5</accession>
<dbReference type="GO" id="GO:0016491">
    <property type="term" value="F:oxidoreductase activity"/>
    <property type="evidence" value="ECO:0007669"/>
    <property type="project" value="UniProtKB-KW"/>
</dbReference>
<evidence type="ECO:0000313" key="6">
    <source>
        <dbReference type="Proteomes" id="UP000515292"/>
    </source>
</evidence>
<dbReference type="PANTHER" id="PTHR44169">
    <property type="entry name" value="NADPH-DEPENDENT 1-ACYLDIHYDROXYACETONE PHOSPHATE REDUCTASE"/>
    <property type="match status" value="1"/>
</dbReference>
<dbReference type="InterPro" id="IPR036291">
    <property type="entry name" value="NAD(P)-bd_dom_sf"/>
</dbReference>
<reference evidence="5 6" key="1">
    <citation type="submission" date="2020-07" db="EMBL/GenBank/DDBJ databases">
        <title>Complete genome sequence for Sandaracinobacter sp. M6.</title>
        <authorList>
            <person name="Tang Y."/>
            <person name="Liu Q."/>
            <person name="Guo Z."/>
            <person name="Lei P."/>
            <person name="Huang B."/>
        </authorList>
    </citation>
    <scope>NUCLEOTIDE SEQUENCE [LARGE SCALE GENOMIC DNA]</scope>
    <source>
        <strain evidence="5 6">M6</strain>
    </source>
</reference>
<dbReference type="PANTHER" id="PTHR44169:SF6">
    <property type="entry name" value="NADPH-DEPENDENT 1-ACYLDIHYDROXYACETONE PHOSPHATE REDUCTASE"/>
    <property type="match status" value="1"/>
</dbReference>
<feature type="domain" description="Ketoreductase" evidence="4">
    <location>
        <begin position="2"/>
        <end position="180"/>
    </location>
</feature>
<name>A0A7G5ILE5_9SPHN</name>
<dbReference type="InterPro" id="IPR002347">
    <property type="entry name" value="SDR_fam"/>
</dbReference>
<dbReference type="Pfam" id="PF00106">
    <property type="entry name" value="adh_short"/>
    <property type="match status" value="1"/>
</dbReference>
<comment type="similarity">
    <text evidence="1 3">Belongs to the short-chain dehydrogenases/reductases (SDR) family.</text>
</comment>
<dbReference type="PROSITE" id="PS00061">
    <property type="entry name" value="ADH_SHORT"/>
    <property type="match status" value="1"/>
</dbReference>